<dbReference type="EMBL" id="JAGKSB010000013">
    <property type="protein sequence ID" value="MBP3944080.1"/>
    <property type="molecule type" value="Genomic_DNA"/>
</dbReference>
<organism evidence="1 2">
    <name type="scientific">Rhinopithecimicrobium faecis</name>
    <dbReference type="NCBI Taxonomy" id="2820698"/>
    <lineage>
        <taxon>Bacteria</taxon>
        <taxon>Pseudomonadati</taxon>
        <taxon>Bacteroidota</taxon>
        <taxon>Sphingobacteriia</taxon>
        <taxon>Sphingobacteriales</taxon>
        <taxon>Sphingobacteriaceae</taxon>
        <taxon>Rhinopithecimicrobium</taxon>
    </lineage>
</organism>
<gene>
    <name evidence="1" type="ORF">J5U18_11010</name>
</gene>
<evidence type="ECO:0000313" key="1">
    <source>
        <dbReference type="EMBL" id="MBP3944080.1"/>
    </source>
</evidence>
<protein>
    <submittedName>
        <fullName evidence="1">Uncharacterized protein</fullName>
    </submittedName>
</protein>
<proteinExistence type="predicted"/>
<dbReference type="RefSeq" id="WP_353547586.1">
    <property type="nucleotide sequence ID" value="NZ_JAGKSB010000013.1"/>
</dbReference>
<dbReference type="AlphaFoldDB" id="A0A8T4HAE1"/>
<sequence length="576" mass="64239">MTPTRIPILMLAVLLFLGCNKESPNATMGSEKLIIRVAGIVDEGPENISLKAASSTRSNSSLDLSNSVINRDLKEVTLQLSSVEEHTNQALSDQWNKQTEEAAATNLVGTPLLASAPKNLLAQTSPNIITMADDISYRLMLYTKDGDDLRFQQSLDLKSGTSTSIDIVKGQQYQWYAYSYNTTDNFPALTNTSNPVLASTFDKELLYDADSFNLQNEGNYQLLIRFRQQLARTGLRINSKGIFGNIIDVKANHITEIPLVASNFNLMEGRFTDIVSQHTVSAGDALTLQVNPTNAEIMEAYYYSSTPATLPTSFQVSITDLTARYEDNSTEILIGENGKNTAPQQLTFGGFSPAVGRSSLGNINLIHGGINLGGVIWARGNLNYENEEYKLRPNGLFTYFVSVDENSNNFLRRFGSTDYWFWLAERPNVVRSNWRLNKVDACARVFPAGTWRMPSNTDFAILTNRTTNRATDFRTRTPNSANSMYAEFYARGLSPDDPRTEKLVFKADGRYDEPSSSLSYETYALFWSSTENTSLLAFGGSIAYYFRVYNSAADVTTLLTSLNSRRYNVRCVRRTT</sequence>
<dbReference type="Proteomes" id="UP000679691">
    <property type="component" value="Unassembled WGS sequence"/>
</dbReference>
<comment type="caution">
    <text evidence="1">The sequence shown here is derived from an EMBL/GenBank/DDBJ whole genome shotgun (WGS) entry which is preliminary data.</text>
</comment>
<name>A0A8T4HAE1_9SPHI</name>
<keyword evidence="2" id="KW-1185">Reference proteome</keyword>
<accession>A0A8T4HAE1</accession>
<reference evidence="1" key="1">
    <citation type="submission" date="2021-03" db="EMBL/GenBank/DDBJ databases">
        <authorList>
            <person name="Lu T."/>
            <person name="Wang Q."/>
            <person name="Han X."/>
        </authorList>
    </citation>
    <scope>NUCLEOTIDE SEQUENCE</scope>
    <source>
        <strain evidence="1">WQ 2009</strain>
    </source>
</reference>
<evidence type="ECO:0000313" key="2">
    <source>
        <dbReference type="Proteomes" id="UP000679691"/>
    </source>
</evidence>
<dbReference type="PROSITE" id="PS51257">
    <property type="entry name" value="PROKAR_LIPOPROTEIN"/>
    <property type="match status" value="1"/>
</dbReference>